<dbReference type="EMBL" id="DVFK01000055">
    <property type="protein sequence ID" value="HIQ67580.1"/>
    <property type="molecule type" value="Genomic_DNA"/>
</dbReference>
<protein>
    <submittedName>
        <fullName evidence="1">Uncharacterized protein</fullName>
    </submittedName>
</protein>
<name>A0A9D1CLQ6_9FIRM</name>
<organism evidence="1 2">
    <name type="scientific">Candidatus Faecousia excrementigallinarum</name>
    <dbReference type="NCBI Taxonomy" id="2840806"/>
    <lineage>
        <taxon>Bacteria</taxon>
        <taxon>Bacillati</taxon>
        <taxon>Bacillota</taxon>
        <taxon>Clostridia</taxon>
        <taxon>Eubacteriales</taxon>
        <taxon>Oscillospiraceae</taxon>
        <taxon>Faecousia</taxon>
    </lineage>
</organism>
<dbReference type="Proteomes" id="UP000886796">
    <property type="component" value="Unassembled WGS sequence"/>
</dbReference>
<comment type="caution">
    <text evidence="1">The sequence shown here is derived from an EMBL/GenBank/DDBJ whole genome shotgun (WGS) entry which is preliminary data.</text>
</comment>
<evidence type="ECO:0000313" key="1">
    <source>
        <dbReference type="EMBL" id="HIQ67580.1"/>
    </source>
</evidence>
<sequence>MAYEISYSPQDNHRYPIFRPRKKLPKWLLCVALAGVTVLAIPQVRQQIGQALLPGDQETTREAVTAFVEDVRQGVSIPDAFQAFCREIVKDVEVPKTTD</sequence>
<reference evidence="1" key="2">
    <citation type="journal article" date="2021" name="PeerJ">
        <title>Extensive microbial diversity within the chicken gut microbiome revealed by metagenomics and culture.</title>
        <authorList>
            <person name="Gilroy R."/>
            <person name="Ravi A."/>
            <person name="Getino M."/>
            <person name="Pursley I."/>
            <person name="Horton D.L."/>
            <person name="Alikhan N.F."/>
            <person name="Baker D."/>
            <person name="Gharbi K."/>
            <person name="Hall N."/>
            <person name="Watson M."/>
            <person name="Adriaenssens E.M."/>
            <person name="Foster-Nyarko E."/>
            <person name="Jarju S."/>
            <person name="Secka A."/>
            <person name="Antonio M."/>
            <person name="Oren A."/>
            <person name="Chaudhuri R.R."/>
            <person name="La Ragione R."/>
            <person name="Hildebrand F."/>
            <person name="Pallen M.J."/>
        </authorList>
    </citation>
    <scope>NUCLEOTIDE SEQUENCE</scope>
    <source>
        <strain evidence="1">13361</strain>
    </source>
</reference>
<accession>A0A9D1CLQ6</accession>
<gene>
    <name evidence="1" type="ORF">IAB74_03605</name>
</gene>
<proteinExistence type="predicted"/>
<reference evidence="1" key="1">
    <citation type="submission" date="2020-10" db="EMBL/GenBank/DDBJ databases">
        <authorList>
            <person name="Gilroy R."/>
        </authorList>
    </citation>
    <scope>NUCLEOTIDE SEQUENCE</scope>
    <source>
        <strain evidence="1">13361</strain>
    </source>
</reference>
<evidence type="ECO:0000313" key="2">
    <source>
        <dbReference type="Proteomes" id="UP000886796"/>
    </source>
</evidence>
<dbReference type="AlphaFoldDB" id="A0A9D1CLQ6"/>